<organism evidence="1 2">
    <name type="scientific">Oikopleura dioica</name>
    <name type="common">Tunicate</name>
    <dbReference type="NCBI Taxonomy" id="34765"/>
    <lineage>
        <taxon>Eukaryota</taxon>
        <taxon>Metazoa</taxon>
        <taxon>Chordata</taxon>
        <taxon>Tunicata</taxon>
        <taxon>Appendicularia</taxon>
        <taxon>Copelata</taxon>
        <taxon>Oikopleuridae</taxon>
        <taxon>Oikopleura</taxon>
    </lineage>
</organism>
<evidence type="ECO:0000313" key="2">
    <source>
        <dbReference type="Proteomes" id="UP001158576"/>
    </source>
</evidence>
<dbReference type="EMBL" id="OU015568">
    <property type="protein sequence ID" value="CAG5079487.1"/>
    <property type="molecule type" value="Genomic_DNA"/>
</dbReference>
<protein>
    <submittedName>
        <fullName evidence="1">Oidioi.mRNA.OKI2018_I69.PAR.g9264.t1.cds</fullName>
    </submittedName>
</protein>
<reference evidence="1 2" key="1">
    <citation type="submission" date="2021-04" db="EMBL/GenBank/DDBJ databases">
        <authorList>
            <person name="Bliznina A."/>
        </authorList>
    </citation>
    <scope>NUCLEOTIDE SEQUENCE [LARGE SCALE GENOMIC DNA]</scope>
</reference>
<gene>
    <name evidence="1" type="ORF">OKIOD_LOCUS822</name>
</gene>
<dbReference type="Proteomes" id="UP001158576">
    <property type="component" value="Chromosome PAR"/>
</dbReference>
<sequence>MRETGQFRFPAQIVSYKTRENIDDDFYTKDEQDVNLKKCKRYNFYDLKICEQLCSKIHKEDVALCRQICRSHLSEKGEINEICPFEKLCPAGCPCIYYQCEHVDTNQVPLAWYYQGNDPLFDAIKTTNDETASTTMDQVMFDPSEPAPRLRQVFSRLASVDPKTLKLKQIYERVLFYKFWYNHFYKITPECLKSYRPDFILSLDYNPIIALYLKGRNYLVDPEFNTNMINDEKEALLIDLGVESEAMLSRYGVTNRLMFNGKGSSVAAVFDDHFYFCSTIKYRNYCFYFDPLTRGRKRILEARGRIKSREHDTRKHAFVFNEKLNILSVDSIASHNIQLQRMERRYRDWTVSYYEDPLWEKEFRNDSHGEIVGSQITQLPFDTVINDFYPIPGLESSFKVK</sequence>
<proteinExistence type="predicted"/>
<accession>A0ABN7RJV8</accession>
<keyword evidence="2" id="KW-1185">Reference proteome</keyword>
<evidence type="ECO:0000313" key="1">
    <source>
        <dbReference type="EMBL" id="CAG5079487.1"/>
    </source>
</evidence>
<name>A0ABN7RJV8_OIKDI</name>